<proteinExistence type="predicted"/>
<feature type="non-terminal residue" evidence="1">
    <location>
        <position position="1"/>
    </location>
</feature>
<dbReference type="EMBL" id="UINC01040023">
    <property type="protein sequence ID" value="SVB39322.1"/>
    <property type="molecule type" value="Genomic_DNA"/>
</dbReference>
<dbReference type="InterPro" id="IPR011050">
    <property type="entry name" value="Pectin_lyase_fold/virulence"/>
</dbReference>
<name>A0A382DMS8_9ZZZZ</name>
<organism evidence="1">
    <name type="scientific">marine metagenome</name>
    <dbReference type="NCBI Taxonomy" id="408172"/>
    <lineage>
        <taxon>unclassified sequences</taxon>
        <taxon>metagenomes</taxon>
        <taxon>ecological metagenomes</taxon>
    </lineage>
</organism>
<gene>
    <name evidence="1" type="ORF">METZ01_LOCUS192176</name>
</gene>
<dbReference type="AlphaFoldDB" id="A0A382DMS8"/>
<evidence type="ECO:0000313" key="1">
    <source>
        <dbReference type="EMBL" id="SVB39322.1"/>
    </source>
</evidence>
<reference evidence="1" key="1">
    <citation type="submission" date="2018-05" db="EMBL/GenBank/DDBJ databases">
        <authorList>
            <person name="Lanie J.A."/>
            <person name="Ng W.-L."/>
            <person name="Kazmierczak K.M."/>
            <person name="Andrzejewski T.M."/>
            <person name="Davidsen T.M."/>
            <person name="Wayne K.J."/>
            <person name="Tettelin H."/>
            <person name="Glass J.I."/>
            <person name="Rusch D."/>
            <person name="Podicherti R."/>
            <person name="Tsui H.-C.T."/>
            <person name="Winkler M.E."/>
        </authorList>
    </citation>
    <scope>NUCLEOTIDE SEQUENCE</scope>
</reference>
<dbReference type="SUPFAM" id="SSF51126">
    <property type="entry name" value="Pectin lyase-like"/>
    <property type="match status" value="1"/>
</dbReference>
<feature type="non-terminal residue" evidence="1">
    <location>
        <position position="595"/>
    </location>
</feature>
<protein>
    <submittedName>
        <fullName evidence="1">Uncharacterized protein</fullName>
    </submittedName>
</protein>
<accession>A0A382DMS8</accession>
<sequence length="595" mass="65227">NGNDWCPNVEGGAIAADASFWNNDEQRSEGVTSTIINSTFVNNRAYASGEEGIHAYGGAMILWGRYDDESGGADSRHILFNNIIYGNSADGPNQPGEYEQNITIHTDHRVIHSDHNLIQFLDNYKGSQNWAGPNDFEADPGFRDPENGDFSLHRFSNSIERGTLEFEGFTAPTEDITGKQRPVPPESPPDVGAYEQGVGFQITFTPEEGTVDPGATLEVQLEAKGWDGTALEDGSSVEWKVSPDSSYVTVESGEATTTGGIAKATVKAANDAPSGFQFRVRALLTGNIPVESPSFFVGQKVEAPPPAPANLRIIPDGWTQDNNFAIEWDSPEWVYDIEGAWLRYDNEEPFFVPIPNVNKLEGGQAPFNGEFTVKVWLQDVFQQSDEANSAEVVARWDNTPPEDFELLNPQDGSWIGIEDQPSPGDAGNIVFSWQHNTDNASGIALFKLIIVDYNWVDYGVWEINPYPRGADPDVHDFQLGNWTSNSLPETEFVWFVETIDSAGNVNKSDERIFNVDLMPPNLSHSPVTIANLGESVTIGASADDSRSGLMYLELFYRVGGEDQLQGPYDLLSGNHTISGADVTTEGLSYFIEAAD</sequence>